<keyword evidence="1" id="KW-1133">Transmembrane helix</keyword>
<organism evidence="2 3">
    <name type="scientific">Candidatus Iainarchaeum sp</name>
    <dbReference type="NCBI Taxonomy" id="3101447"/>
    <lineage>
        <taxon>Archaea</taxon>
        <taxon>Candidatus Iainarchaeota</taxon>
        <taxon>Candidatus Iainarchaeia</taxon>
        <taxon>Candidatus Iainarchaeales</taxon>
        <taxon>Candidatus Iainarchaeaceae</taxon>
        <taxon>Candidatus Iainarchaeum</taxon>
    </lineage>
</organism>
<feature type="transmembrane region" description="Helical" evidence="1">
    <location>
        <begin position="125"/>
        <end position="146"/>
    </location>
</feature>
<feature type="transmembrane region" description="Helical" evidence="1">
    <location>
        <begin position="198"/>
        <end position="219"/>
    </location>
</feature>
<evidence type="ECO:0000313" key="2">
    <source>
        <dbReference type="EMBL" id="MBT4870777.1"/>
    </source>
</evidence>
<feature type="transmembrane region" description="Helical" evidence="1">
    <location>
        <begin position="167"/>
        <end position="192"/>
    </location>
</feature>
<dbReference type="EMBL" id="JABJNZ010000057">
    <property type="protein sequence ID" value="MBT4870777.1"/>
    <property type="molecule type" value="Genomic_DNA"/>
</dbReference>
<gene>
    <name evidence="2" type="ORF">HON47_04335</name>
</gene>
<keyword evidence="1" id="KW-0812">Transmembrane</keyword>
<feature type="transmembrane region" description="Helical" evidence="1">
    <location>
        <begin position="54"/>
        <end position="81"/>
    </location>
</feature>
<dbReference type="AlphaFoldDB" id="A0A8T5GGD3"/>
<evidence type="ECO:0000313" key="3">
    <source>
        <dbReference type="Proteomes" id="UP000722459"/>
    </source>
</evidence>
<reference evidence="2" key="1">
    <citation type="journal article" date="2021" name="ISME J.">
        <title>Mercury methylation by metabolically versatile and cosmopolitan marine bacteria.</title>
        <authorList>
            <person name="Lin H."/>
            <person name="Ascher D.B."/>
            <person name="Myung Y."/>
            <person name="Lamborg C.H."/>
            <person name="Hallam S.J."/>
            <person name="Gionfriddo C.M."/>
            <person name="Holt K.E."/>
            <person name="Moreau J.W."/>
        </authorList>
    </citation>
    <scope>NUCLEOTIDE SEQUENCE</scope>
    <source>
        <strain evidence="2">SI075_bin30</strain>
    </source>
</reference>
<proteinExistence type="predicted"/>
<comment type="caution">
    <text evidence="2">The sequence shown here is derived from an EMBL/GenBank/DDBJ whole genome shotgun (WGS) entry which is preliminary data.</text>
</comment>
<accession>A0A8T5GGD3</accession>
<evidence type="ECO:0000256" key="1">
    <source>
        <dbReference type="SAM" id="Phobius"/>
    </source>
</evidence>
<keyword evidence="1" id="KW-0472">Membrane</keyword>
<name>A0A8T5GGD3_9ARCH</name>
<dbReference type="Proteomes" id="UP000722459">
    <property type="component" value="Unassembled WGS sequence"/>
</dbReference>
<feature type="transmembrane region" description="Helical" evidence="1">
    <location>
        <begin position="101"/>
        <end position="119"/>
    </location>
</feature>
<feature type="transmembrane region" description="Helical" evidence="1">
    <location>
        <begin position="20"/>
        <end position="42"/>
    </location>
</feature>
<sequence>MFRLILKRSIEEYQANLKVIISFGMLLAFLFLFVFFEQFFLASGTAFLSFNFSILSIIGIVLGLIFLYIFSFFITLTVYSVKRDVQRMDFDTYWNFLMKKASAKIFIFYLILAIVLYIISSIGLAFGVVALTMVISFVVTMLLMYVPQSIVLDEAKIFPGIIKSIEFWLANPLTSILILIVGSILIFISIVIEFVLELFGLPGVGISFIILLIGIVPFLEQMKSYAFILKYSLIRETEVMHSKVKTRKAVKIDAVRLREKVKGGKI</sequence>
<protein>
    <submittedName>
        <fullName evidence="2">Uncharacterized protein</fullName>
    </submittedName>
</protein>